<dbReference type="PROSITE" id="PS51721">
    <property type="entry name" value="G_CP"/>
    <property type="match status" value="1"/>
</dbReference>
<dbReference type="EMBL" id="JAMPLM010000035">
    <property type="protein sequence ID" value="MEP1061494.1"/>
    <property type="molecule type" value="Genomic_DNA"/>
</dbReference>
<name>A0ABV0KQI6_9CYAN</name>
<evidence type="ECO:0000256" key="9">
    <source>
        <dbReference type="ARBA" id="ARBA00023134"/>
    </source>
</evidence>
<evidence type="ECO:0000259" key="12">
    <source>
        <dbReference type="PROSITE" id="PS51721"/>
    </source>
</evidence>
<evidence type="ECO:0000256" key="1">
    <source>
        <dbReference type="ARBA" id="ARBA00022490"/>
    </source>
</evidence>
<keyword evidence="6 10" id="KW-0378">Hydrolase</keyword>
<keyword evidence="9 10" id="KW-0342">GTP-binding</keyword>
<reference evidence="13 14" key="1">
    <citation type="submission" date="2022-04" db="EMBL/GenBank/DDBJ databases">
        <title>Positive selection, recombination, and allopatry shape intraspecific diversity of widespread and dominant cyanobacteria.</title>
        <authorList>
            <person name="Wei J."/>
            <person name="Shu W."/>
            <person name="Hu C."/>
        </authorList>
    </citation>
    <scope>NUCLEOTIDE SEQUENCE [LARGE SCALE GENOMIC DNA]</scope>
    <source>
        <strain evidence="13 14">AS-A4</strain>
    </source>
</reference>
<evidence type="ECO:0000256" key="2">
    <source>
        <dbReference type="ARBA" id="ARBA00022517"/>
    </source>
</evidence>
<evidence type="ECO:0000256" key="4">
    <source>
        <dbReference type="ARBA" id="ARBA00022730"/>
    </source>
</evidence>
<comment type="function">
    <text evidence="10">One of several proteins that assist in the late maturation steps of the functional core of the 30S ribosomal subunit. Helps release RbfA from mature subunits. May play a role in the assembly of ribosomal proteins into the subunit. Circularly permuted GTPase that catalyzes slow GTP hydrolysis, GTPase activity is stimulated by the 30S ribosomal subunit.</text>
</comment>
<comment type="caution">
    <text evidence="13">The sequence shown here is derived from an EMBL/GenBank/DDBJ whole genome shotgun (WGS) entry which is preliminary data.</text>
</comment>
<evidence type="ECO:0000256" key="6">
    <source>
        <dbReference type="ARBA" id="ARBA00022801"/>
    </source>
</evidence>
<evidence type="ECO:0000256" key="5">
    <source>
        <dbReference type="ARBA" id="ARBA00022741"/>
    </source>
</evidence>
<keyword evidence="5 10" id="KW-0547">Nucleotide-binding</keyword>
<feature type="binding site" evidence="10">
    <location>
        <begin position="149"/>
        <end position="152"/>
    </location>
    <ligand>
        <name>GTP</name>
        <dbReference type="ChEBI" id="CHEBI:37565"/>
    </ligand>
</feature>
<comment type="similarity">
    <text evidence="10">Belongs to the TRAFAC class YlqF/YawG GTPase family. RsgA subfamily.</text>
</comment>
<keyword evidence="8 10" id="KW-0694">RNA-binding</keyword>
<dbReference type="InterPro" id="IPR010914">
    <property type="entry name" value="RsgA_GTPase_dom"/>
</dbReference>
<feature type="binding site" evidence="10">
    <location>
        <begin position="201"/>
        <end position="209"/>
    </location>
    <ligand>
        <name>GTP</name>
        <dbReference type="ChEBI" id="CHEBI:37565"/>
    </ligand>
</feature>
<evidence type="ECO:0000313" key="14">
    <source>
        <dbReference type="Proteomes" id="UP001476950"/>
    </source>
</evidence>
<protein>
    <recommendedName>
        <fullName evidence="10">Small ribosomal subunit biogenesis GTPase RsgA</fullName>
        <ecNumber evidence="10">3.6.1.-</ecNumber>
    </recommendedName>
</protein>
<evidence type="ECO:0000313" key="13">
    <source>
        <dbReference type="EMBL" id="MEP1061494.1"/>
    </source>
</evidence>
<dbReference type="PANTHER" id="PTHR32120:SF10">
    <property type="entry name" value="SMALL RIBOSOMAL SUBUNIT BIOGENESIS GTPASE RSGA"/>
    <property type="match status" value="1"/>
</dbReference>
<feature type="domain" description="CP-type G" evidence="12">
    <location>
        <begin position="104"/>
        <end position="259"/>
    </location>
</feature>
<feature type="binding site" evidence="10">
    <location>
        <position position="295"/>
    </location>
    <ligand>
        <name>Zn(2+)</name>
        <dbReference type="ChEBI" id="CHEBI:29105"/>
    </ligand>
</feature>
<keyword evidence="4 10" id="KW-0699">rRNA-binding</keyword>
<evidence type="ECO:0000256" key="7">
    <source>
        <dbReference type="ARBA" id="ARBA00022833"/>
    </source>
</evidence>
<dbReference type="EC" id="3.6.1.-" evidence="10"/>
<dbReference type="NCBIfam" id="TIGR00157">
    <property type="entry name" value="ribosome small subunit-dependent GTPase A"/>
    <property type="match status" value="1"/>
</dbReference>
<dbReference type="PROSITE" id="PS50936">
    <property type="entry name" value="ENGC_GTPASE"/>
    <property type="match status" value="1"/>
</dbReference>
<gene>
    <name evidence="10 13" type="primary">rsgA</name>
    <name evidence="13" type="ORF">NDI38_23985</name>
</gene>
<dbReference type="Proteomes" id="UP001476950">
    <property type="component" value="Unassembled WGS sequence"/>
</dbReference>
<comment type="cofactor">
    <cofactor evidence="10">
        <name>Zn(2+)</name>
        <dbReference type="ChEBI" id="CHEBI:29105"/>
    </cofactor>
    <text evidence="10">Binds 1 zinc ion per subunit.</text>
</comment>
<feature type="binding site" evidence="10">
    <location>
        <position position="282"/>
    </location>
    <ligand>
        <name>Zn(2+)</name>
        <dbReference type="ChEBI" id="CHEBI:29105"/>
    </ligand>
</feature>
<keyword evidence="3 10" id="KW-0479">Metal-binding</keyword>
<dbReference type="SUPFAM" id="SSF52540">
    <property type="entry name" value="P-loop containing nucleoside triphosphate hydrolases"/>
    <property type="match status" value="1"/>
</dbReference>
<dbReference type="Gene3D" id="3.40.50.300">
    <property type="entry name" value="P-loop containing nucleotide triphosphate hydrolases"/>
    <property type="match status" value="1"/>
</dbReference>
<feature type="domain" description="EngC GTPase" evidence="11">
    <location>
        <begin position="110"/>
        <end position="257"/>
    </location>
</feature>
<comment type="subcellular location">
    <subcellularLocation>
        <location evidence="10">Cytoplasm</location>
    </subcellularLocation>
</comment>
<evidence type="ECO:0000259" key="11">
    <source>
        <dbReference type="PROSITE" id="PS50936"/>
    </source>
</evidence>
<dbReference type="InterPro" id="IPR027417">
    <property type="entry name" value="P-loop_NTPase"/>
</dbReference>
<dbReference type="PANTHER" id="PTHR32120">
    <property type="entry name" value="SMALL RIBOSOMAL SUBUNIT BIOGENESIS GTPASE RSGA"/>
    <property type="match status" value="1"/>
</dbReference>
<comment type="subunit">
    <text evidence="10">Monomer. Associates with 30S ribosomal subunit, binds 16S rRNA.</text>
</comment>
<organism evidence="13 14">
    <name type="scientific">Stenomitos frigidus AS-A4</name>
    <dbReference type="NCBI Taxonomy" id="2933935"/>
    <lineage>
        <taxon>Bacteria</taxon>
        <taxon>Bacillati</taxon>
        <taxon>Cyanobacteriota</taxon>
        <taxon>Cyanophyceae</taxon>
        <taxon>Leptolyngbyales</taxon>
        <taxon>Leptolyngbyaceae</taxon>
        <taxon>Stenomitos</taxon>
    </lineage>
</organism>
<dbReference type="Pfam" id="PF03193">
    <property type="entry name" value="RsgA_GTPase"/>
    <property type="match status" value="1"/>
</dbReference>
<accession>A0ABV0KQI6</accession>
<dbReference type="CDD" id="cd01854">
    <property type="entry name" value="YjeQ_EngC"/>
    <property type="match status" value="1"/>
</dbReference>
<dbReference type="RefSeq" id="WP_190446314.1">
    <property type="nucleotide sequence ID" value="NZ_JAMPLM010000035.1"/>
</dbReference>
<keyword evidence="7 10" id="KW-0862">Zinc</keyword>
<evidence type="ECO:0000256" key="3">
    <source>
        <dbReference type="ARBA" id="ARBA00022723"/>
    </source>
</evidence>
<evidence type="ECO:0000256" key="8">
    <source>
        <dbReference type="ARBA" id="ARBA00022884"/>
    </source>
</evidence>
<sequence>MNLEQLGWSDHFAASFVPYRQAGFTIGRVAVEYRNTYLLYTAQGEHFAEVTGKLRHQANGIQDFPTVGDWVVVQTRVAEARATIHAILPRRSKFSRNVAGNTTEEQMIAANVDTVFLVCGLDGDFNLRRIERYLILAWESGAMPVILLNKADLCPDVEERVAEVAAIAISVPIIVLSAADGQGMAALQPYLQPGQTIAVMGSSGVGKSTITNQLRGETVQAVQSVRQGDDRGRHTTTHRQLIPLPSWALIIDTPGMRELQVWSGAEGLPETFADVEALAQQCRFRNCRHEQEPGCAVRQAIADGELDADRLLNYQKLQRELHYQVRKQDQRVNLAEKGRRKKIHKSMRHHQKG</sequence>
<keyword evidence="14" id="KW-1185">Reference proteome</keyword>
<evidence type="ECO:0000256" key="10">
    <source>
        <dbReference type="HAMAP-Rule" id="MF_01820"/>
    </source>
</evidence>
<dbReference type="InterPro" id="IPR030378">
    <property type="entry name" value="G_CP_dom"/>
</dbReference>
<dbReference type="HAMAP" id="MF_01820">
    <property type="entry name" value="GTPase_RsgA"/>
    <property type="match status" value="1"/>
</dbReference>
<feature type="binding site" evidence="10">
    <location>
        <position position="287"/>
    </location>
    <ligand>
        <name>Zn(2+)</name>
        <dbReference type="ChEBI" id="CHEBI:29105"/>
    </ligand>
</feature>
<proteinExistence type="inferred from homology"/>
<keyword evidence="2 10" id="KW-0690">Ribosome biogenesis</keyword>
<dbReference type="InterPro" id="IPR004881">
    <property type="entry name" value="Ribosome_biogen_GTPase_RsgA"/>
</dbReference>
<keyword evidence="1 10" id="KW-0963">Cytoplasm</keyword>
<feature type="binding site" evidence="10">
    <location>
        <position position="289"/>
    </location>
    <ligand>
        <name>Zn(2+)</name>
        <dbReference type="ChEBI" id="CHEBI:29105"/>
    </ligand>
</feature>
<dbReference type="Gene3D" id="1.10.40.50">
    <property type="entry name" value="Probable gtpase engc, domain 3"/>
    <property type="match status" value="1"/>
</dbReference>